<comment type="subcellular location">
    <subcellularLocation>
        <location evidence="1">Membrane</location>
        <topology evidence="1">Multi-pass membrane protein</topology>
    </subcellularLocation>
</comment>
<sequence length="289" mass="32386">MKHENRALLIKRVFLCILFLNWFVSLAKLIFGYKIKSNSMVADGFHSLSDGASNIIGLFGIWFASRPKDESHPYGHKKYETFASIGIAFLLFLVSIGIIHESMGRFNNPVAMGSTFLGLVVIFITLGINISVMLYEYRLGRKLNSDILIADSMHTRADILTSCSVIFALIAVKLGWYALDPIIAMFIAVFILYSAFEIIKDSSLVLCDRAVLDSKKIESLVMAIEGVRSVHKIRTRGRCDDIHVDLHVLVNKDTRMDAAHKLSGIIEEEIEKNVEGVSDVVVHMEPYDT</sequence>
<feature type="transmembrane region" description="Helical" evidence="7">
    <location>
        <begin position="111"/>
        <end position="135"/>
    </location>
</feature>
<dbReference type="FunFam" id="1.20.1510.10:FF:000006">
    <property type="entry name" value="Divalent cation efflux transporter"/>
    <property type="match status" value="1"/>
</dbReference>
<evidence type="ECO:0000256" key="4">
    <source>
        <dbReference type="ARBA" id="ARBA00022692"/>
    </source>
</evidence>
<evidence type="ECO:0000256" key="3">
    <source>
        <dbReference type="ARBA" id="ARBA00022448"/>
    </source>
</evidence>
<dbReference type="GO" id="GO:0015341">
    <property type="term" value="F:zinc efflux antiporter activity"/>
    <property type="evidence" value="ECO:0007669"/>
    <property type="project" value="TreeGrafter"/>
</dbReference>
<evidence type="ECO:0000313" key="11">
    <source>
        <dbReference type="Proteomes" id="UP000229641"/>
    </source>
</evidence>
<keyword evidence="5 7" id="KW-1133">Transmembrane helix</keyword>
<dbReference type="EMBL" id="PCWA01000051">
    <property type="protein sequence ID" value="PIQ89332.1"/>
    <property type="molecule type" value="Genomic_DNA"/>
</dbReference>
<evidence type="ECO:0000259" key="9">
    <source>
        <dbReference type="Pfam" id="PF16916"/>
    </source>
</evidence>
<evidence type="ECO:0000256" key="1">
    <source>
        <dbReference type="ARBA" id="ARBA00004141"/>
    </source>
</evidence>
<comment type="caution">
    <text evidence="10">The sequence shown here is derived from an EMBL/GenBank/DDBJ whole genome shotgun (WGS) entry which is preliminary data.</text>
</comment>
<dbReference type="AlphaFoldDB" id="A0A2H0LY87"/>
<evidence type="ECO:0000259" key="8">
    <source>
        <dbReference type="Pfam" id="PF01545"/>
    </source>
</evidence>
<dbReference type="GO" id="GO:0005886">
    <property type="term" value="C:plasma membrane"/>
    <property type="evidence" value="ECO:0007669"/>
    <property type="project" value="TreeGrafter"/>
</dbReference>
<dbReference type="Gene3D" id="1.20.1510.10">
    <property type="entry name" value="Cation efflux protein transmembrane domain"/>
    <property type="match status" value="1"/>
</dbReference>
<dbReference type="InterPro" id="IPR027470">
    <property type="entry name" value="Cation_efflux_CTD"/>
</dbReference>
<dbReference type="GO" id="GO:0006882">
    <property type="term" value="P:intracellular zinc ion homeostasis"/>
    <property type="evidence" value="ECO:0007669"/>
    <property type="project" value="TreeGrafter"/>
</dbReference>
<feature type="transmembrane region" description="Helical" evidence="7">
    <location>
        <begin position="12"/>
        <end position="31"/>
    </location>
</feature>
<protein>
    <submittedName>
        <fullName evidence="10">Cation-efflux pump</fullName>
    </submittedName>
</protein>
<dbReference type="InterPro" id="IPR036837">
    <property type="entry name" value="Cation_efflux_CTD_sf"/>
</dbReference>
<evidence type="ECO:0000256" key="7">
    <source>
        <dbReference type="SAM" id="Phobius"/>
    </source>
</evidence>
<keyword evidence="3" id="KW-0813">Transport</keyword>
<dbReference type="PANTHER" id="PTHR43840">
    <property type="entry name" value="MITOCHONDRIAL METAL TRANSPORTER 1-RELATED"/>
    <property type="match status" value="1"/>
</dbReference>
<dbReference type="SUPFAM" id="SSF160240">
    <property type="entry name" value="Cation efflux protein cytoplasmic domain-like"/>
    <property type="match status" value="1"/>
</dbReference>
<dbReference type="Proteomes" id="UP000229641">
    <property type="component" value="Unassembled WGS sequence"/>
</dbReference>
<dbReference type="NCBIfam" id="TIGR01297">
    <property type="entry name" value="CDF"/>
    <property type="match status" value="1"/>
</dbReference>
<feature type="domain" description="Cation efflux protein transmembrane" evidence="8">
    <location>
        <begin position="17"/>
        <end position="207"/>
    </location>
</feature>
<dbReference type="GO" id="GO:0015086">
    <property type="term" value="F:cadmium ion transmembrane transporter activity"/>
    <property type="evidence" value="ECO:0007669"/>
    <property type="project" value="TreeGrafter"/>
</dbReference>
<comment type="similarity">
    <text evidence="2">Belongs to the cation diffusion facilitator (CDF) transporter (TC 2.A.4) family.</text>
</comment>
<dbReference type="InterPro" id="IPR002524">
    <property type="entry name" value="Cation_efflux"/>
</dbReference>
<evidence type="ECO:0000256" key="5">
    <source>
        <dbReference type="ARBA" id="ARBA00022989"/>
    </source>
</evidence>
<dbReference type="GO" id="GO:0015093">
    <property type="term" value="F:ferrous iron transmembrane transporter activity"/>
    <property type="evidence" value="ECO:0007669"/>
    <property type="project" value="TreeGrafter"/>
</dbReference>
<feature type="domain" description="Cation efflux protein cytoplasmic" evidence="9">
    <location>
        <begin position="214"/>
        <end position="287"/>
    </location>
</feature>
<dbReference type="InterPro" id="IPR027469">
    <property type="entry name" value="Cation_efflux_TMD_sf"/>
</dbReference>
<dbReference type="Pfam" id="PF16916">
    <property type="entry name" value="ZT_dimer"/>
    <property type="match status" value="1"/>
</dbReference>
<organism evidence="10 11">
    <name type="scientific">Candidatus Ghiorseimicrobium undicola</name>
    <dbReference type="NCBI Taxonomy" id="1974746"/>
    <lineage>
        <taxon>Bacteria</taxon>
        <taxon>Pseudomonadati</taxon>
        <taxon>Candidatus Omnitrophota</taxon>
        <taxon>Candidatus Ghiorseimicrobium</taxon>
    </lineage>
</organism>
<name>A0A2H0LY87_9BACT</name>
<dbReference type="PANTHER" id="PTHR43840:SF15">
    <property type="entry name" value="MITOCHONDRIAL METAL TRANSPORTER 1-RELATED"/>
    <property type="match status" value="1"/>
</dbReference>
<proteinExistence type="inferred from homology"/>
<evidence type="ECO:0000256" key="2">
    <source>
        <dbReference type="ARBA" id="ARBA00008114"/>
    </source>
</evidence>
<dbReference type="Gene3D" id="3.30.70.1350">
    <property type="entry name" value="Cation efflux protein, cytoplasmic domain"/>
    <property type="match status" value="1"/>
</dbReference>
<keyword evidence="4 7" id="KW-0812">Transmembrane</keyword>
<gene>
    <name evidence="10" type="ORF">COV72_03535</name>
</gene>
<reference evidence="10 11" key="1">
    <citation type="submission" date="2017-09" db="EMBL/GenBank/DDBJ databases">
        <title>Depth-based differentiation of microbial function through sediment-hosted aquifers and enrichment of novel symbionts in the deep terrestrial subsurface.</title>
        <authorList>
            <person name="Probst A.J."/>
            <person name="Ladd B."/>
            <person name="Jarett J.K."/>
            <person name="Geller-Mcgrath D.E."/>
            <person name="Sieber C.M."/>
            <person name="Emerson J.B."/>
            <person name="Anantharaman K."/>
            <person name="Thomas B.C."/>
            <person name="Malmstrom R."/>
            <person name="Stieglmeier M."/>
            <person name="Klingl A."/>
            <person name="Woyke T."/>
            <person name="Ryan C.M."/>
            <person name="Banfield J.F."/>
        </authorList>
    </citation>
    <scope>NUCLEOTIDE SEQUENCE [LARGE SCALE GENOMIC DNA]</scope>
    <source>
        <strain evidence="10">CG11_big_fil_rev_8_21_14_0_20_42_13</strain>
    </source>
</reference>
<feature type="transmembrane region" description="Helical" evidence="7">
    <location>
        <begin position="51"/>
        <end position="67"/>
    </location>
</feature>
<dbReference type="InterPro" id="IPR050291">
    <property type="entry name" value="CDF_Transporter"/>
</dbReference>
<dbReference type="Pfam" id="PF01545">
    <property type="entry name" value="Cation_efflux"/>
    <property type="match status" value="1"/>
</dbReference>
<evidence type="ECO:0000313" key="10">
    <source>
        <dbReference type="EMBL" id="PIQ89332.1"/>
    </source>
</evidence>
<feature type="transmembrane region" description="Helical" evidence="7">
    <location>
        <begin position="156"/>
        <end position="176"/>
    </location>
</feature>
<feature type="transmembrane region" description="Helical" evidence="7">
    <location>
        <begin position="182"/>
        <end position="199"/>
    </location>
</feature>
<feature type="transmembrane region" description="Helical" evidence="7">
    <location>
        <begin position="79"/>
        <end position="99"/>
    </location>
</feature>
<dbReference type="InterPro" id="IPR058533">
    <property type="entry name" value="Cation_efflux_TM"/>
</dbReference>
<evidence type="ECO:0000256" key="6">
    <source>
        <dbReference type="ARBA" id="ARBA00023136"/>
    </source>
</evidence>
<accession>A0A2H0LY87</accession>
<keyword evidence="6 7" id="KW-0472">Membrane</keyword>
<dbReference type="SUPFAM" id="SSF161111">
    <property type="entry name" value="Cation efflux protein transmembrane domain-like"/>
    <property type="match status" value="1"/>
</dbReference>